<dbReference type="InterPro" id="IPR001791">
    <property type="entry name" value="Laminin_G"/>
</dbReference>
<name>A0A1H3CJ52_9FLAO</name>
<evidence type="ECO:0000313" key="5">
    <source>
        <dbReference type="EMBL" id="SDX53624.1"/>
    </source>
</evidence>
<dbReference type="InterPro" id="IPR026444">
    <property type="entry name" value="Secre_tail"/>
</dbReference>
<proteinExistence type="predicted"/>
<organism evidence="5 6">
    <name type="scientific">Flavobacterium degerlachei</name>
    <dbReference type="NCBI Taxonomy" id="229203"/>
    <lineage>
        <taxon>Bacteria</taxon>
        <taxon>Pseudomonadati</taxon>
        <taxon>Bacteroidota</taxon>
        <taxon>Flavobacteriia</taxon>
        <taxon>Flavobacteriales</taxon>
        <taxon>Flavobacteriaceae</taxon>
        <taxon>Flavobacterium</taxon>
    </lineage>
</organism>
<dbReference type="CDD" id="cd00110">
    <property type="entry name" value="LamG"/>
    <property type="match status" value="1"/>
</dbReference>
<gene>
    <name evidence="5" type="ORF">SAMN05444338_111118</name>
</gene>
<feature type="domain" description="Ig-like" evidence="4">
    <location>
        <begin position="1654"/>
        <end position="1729"/>
    </location>
</feature>
<dbReference type="OrthoDB" id="2582440at2"/>
<reference evidence="6" key="1">
    <citation type="submission" date="2016-10" db="EMBL/GenBank/DDBJ databases">
        <authorList>
            <person name="Varghese N."/>
            <person name="Submissions S."/>
        </authorList>
    </citation>
    <scope>NUCLEOTIDE SEQUENCE [LARGE SCALE GENOMIC DNA]</scope>
    <source>
        <strain evidence="6">DSM 15718</strain>
    </source>
</reference>
<dbReference type="Gene3D" id="2.60.40.10">
    <property type="entry name" value="Immunoglobulins"/>
    <property type="match status" value="3"/>
</dbReference>
<dbReference type="Proteomes" id="UP000198569">
    <property type="component" value="Unassembled WGS sequence"/>
</dbReference>
<dbReference type="SUPFAM" id="SSF48726">
    <property type="entry name" value="Immunoglobulin"/>
    <property type="match status" value="2"/>
</dbReference>
<dbReference type="RefSeq" id="WP_091433678.1">
    <property type="nucleotide sequence ID" value="NZ_FNMV01000011.1"/>
</dbReference>
<dbReference type="Pfam" id="PF19408">
    <property type="entry name" value="PKD_6"/>
    <property type="match status" value="7"/>
</dbReference>
<evidence type="ECO:0000259" key="4">
    <source>
        <dbReference type="PROSITE" id="PS50835"/>
    </source>
</evidence>
<keyword evidence="6" id="KW-1185">Reference proteome</keyword>
<feature type="signal peptide" evidence="3">
    <location>
        <begin position="1"/>
        <end position="20"/>
    </location>
</feature>
<dbReference type="SMART" id="SM00409">
    <property type="entry name" value="IG"/>
    <property type="match status" value="3"/>
</dbReference>
<dbReference type="Pfam" id="PF13385">
    <property type="entry name" value="Laminin_G_3"/>
    <property type="match status" value="1"/>
</dbReference>
<evidence type="ECO:0000256" key="2">
    <source>
        <dbReference type="ARBA" id="ARBA00023157"/>
    </source>
</evidence>
<dbReference type="STRING" id="229203.SAMN05444338_111118"/>
<dbReference type="GO" id="GO:0005975">
    <property type="term" value="P:carbohydrate metabolic process"/>
    <property type="evidence" value="ECO:0007669"/>
    <property type="project" value="UniProtKB-ARBA"/>
</dbReference>
<feature type="chain" id="PRO_5011507511" evidence="3">
    <location>
        <begin position="21"/>
        <end position="3837"/>
    </location>
</feature>
<dbReference type="GO" id="GO:0004553">
    <property type="term" value="F:hydrolase activity, hydrolyzing O-glycosyl compounds"/>
    <property type="evidence" value="ECO:0007669"/>
    <property type="project" value="UniProtKB-ARBA"/>
</dbReference>
<evidence type="ECO:0000256" key="1">
    <source>
        <dbReference type="ARBA" id="ARBA00022729"/>
    </source>
</evidence>
<dbReference type="SMART" id="SM00560">
    <property type="entry name" value="LamGL"/>
    <property type="match status" value="1"/>
</dbReference>
<dbReference type="InterPro" id="IPR036179">
    <property type="entry name" value="Ig-like_dom_sf"/>
</dbReference>
<dbReference type="SUPFAM" id="SSF49899">
    <property type="entry name" value="Concanavalin A-like lectins/glucanases"/>
    <property type="match status" value="1"/>
</dbReference>
<evidence type="ECO:0000256" key="3">
    <source>
        <dbReference type="SAM" id="SignalP"/>
    </source>
</evidence>
<dbReference type="InterPro" id="IPR045829">
    <property type="entry name" value="PKD_6"/>
</dbReference>
<dbReference type="Gene3D" id="2.60.120.200">
    <property type="match status" value="1"/>
</dbReference>
<dbReference type="NCBIfam" id="TIGR04183">
    <property type="entry name" value="Por_Secre_tail"/>
    <property type="match status" value="1"/>
</dbReference>
<protein>
    <submittedName>
        <fullName evidence="5">Por secretion system C-terminal sorting domain-containing protein</fullName>
    </submittedName>
</protein>
<dbReference type="EMBL" id="FNMV01000011">
    <property type="protein sequence ID" value="SDX53624.1"/>
    <property type="molecule type" value="Genomic_DNA"/>
</dbReference>
<dbReference type="InterPro" id="IPR013320">
    <property type="entry name" value="ConA-like_dom_sf"/>
</dbReference>
<dbReference type="Pfam" id="PF18962">
    <property type="entry name" value="Por_Secre_tail"/>
    <property type="match status" value="1"/>
</dbReference>
<sequence>MKKKYLFLILLILNSIYSFGQCSGVNGSISICDSSATPIDLFSLITSEDSGGSWTRTSGTGGNFNAGAGTFIPDSGATTSTFIYTATAPCSDSSLATININPNLPASVIIEASATTICDGTSVTFTAIPTNSGSDPLYQWQINGLNTGANSSGNTFSSSNLTDGNVISVVLTSNATPCVLGSPATSNYVTLTVSPIPNVVVTNPSAVCATATVDLTLAAVTSGSTAGLIYSYWLNAAATISYDTPTATTTGTYYIKGTTAAGCYEIKPVTVTESPLPTVVTNNPTSVCAPSTVDLTVTAVTAGSTAGLTYTYWTNAAATILYDTPTTASTGTYYIKGTTAAGCYDIKPVMVTINTSPTVVTNDPASVCSPSTVDLSVTAVTAGSTAGLTYTYWTNAAATISYDTPTTASTGTYYIKGTTVAGCYDIKPVTVTVNQSPTVVITNPPAACSPSTVNLTATAVTAGSTATLTFTYWTDAAATVSYATPTAAVAGTYYIKGITASGCFDIQPITVIINPTPTVVITNPSAVCSPSTVNLTAAAVTAGSTASLTFTYWTDAAATISYDTPTIASTGTYYIKGTTAADCYDIKPITVTVNPSPIVLITNPPAACSPSTVNLTAASVTAGSTASLTFTYWTDAAATISYDTPTTASTGTYYIKGTTAVGCYDIKPVTVTINPSPIVLITNPPTACSPSTVNLTAAAVTAGSTAGLTYTYWTNAAATISSATPTAAIAGTYYIKGITASGCFDIKPITVTINPKPNVVITDPAAVCSPSTVNLTATAVTAGSTASLTYTYWTDAAATISYATPTTAGTGTYYIKGATAAGCYDIKPVTVTVNPTVIPSVSISSSSTTICSGTSVTFTATPTNGGSAPSYQWKNGATLVGTNSPTYTTTTLANNATISVVMTSNAICPSPSTATSTTIVMSVFTGNPSGWNGSTSITVSNQSICPPATVTLSVPAASNAQYYQWNLPTGWIITSGNLTNSITVSVSSSAALGNQVITVKAINPCGSENTTVSTPSNGKDRIIVNSFNGVTVSPSSQTVCANSSIIVTGVLTGNATSGNWTATNGNITLQSQVGSTITAIFTPTISGGSATATITTNIPTGSCPNTPATATVAVTVNPLPLAAGIINGSATVCQGENSIAYAVPAITNATGYSWSLPTGATITNGANTNSITVNYSNTATSGNIAVYGTNACGNGTVSAKFAVTLNPLPLAAGIINGSATVCQGENSVAYTVPTITNATGYSWSLPTGATIANGANTNSITVNYSNTATSGNIAVYGTNACGNGTVSANFAVTLNPLPLAAGIINGSATVCQGENSVAYTVPTITNATGYSWSLPTGATIANGANTNSITINYSNTAASGNIAVYGTNACGNGTVSANFAVTLNLLPLAAGIINGSAIVCQGQNSVAYTVPTITNATGYSWSLPTGATIANGANTNSITVNYSNTATSGNIAVYGTNACGNGTVSANFAVTLNPLPLAAGIITGSAIVCQGPNSVAYTVPTITNATGYSWSLPTGATIANGANTNSITVNYSNTATSGNIAVYGTNACGNGTVSANFAVTLNLLPLAAGIINGSAIVCQGQNSVAYTVPTITNATGYSWSLPTGATIANGANTNSITVNYSNTATSGNIAVYGTNACGNGAVSANFAVTVNQPPLINTQPKPSQTVCSGFPISFSVIATGTGLTYQWKKGGTNIIGATSNTYSIPNVSTVDAGNYTVVVSGTSACSSVTSNEAVLIVNQDIDITNHPSAQVKCEGLNATFSVTAIGTISSYVWRKNGIPISNGGNISTATTSTITFTGLLLSNAGSYDVVVSSPGGTCSQTISNPAILTVTPTVTINAFSAATSTRCQGAGTVTTTTTASNSTGITYSLDTASLAAGNTIIAATSAVTYAAGWSGTTTITASAAGCNGPATTTHVVTVTPTVTINSFPSTTPIRCQGAASVTTTTTANNSTGITYTLDTASLTAGNSIVATTGTVTYVAGWSGTTTITASAAGCNGPASTMHVVTVTPTVSINSFSPTTSTRCQGNGSVTTTTTANNSTGITYSLDTATAAFSGNNIDSSTGVVTYAAGWSGTTTITASAAGCNGPATTMHIVTVTPTVTINAFSAATATRCQGAGTVTTTTTASNSTGIIYSLDAASIAAGNTIIAATAAVTYAAGWSGTTTITASAAGCNGPATTTHVVTVTPTVTINSFPSTTSIRCQGAASVTTTTTANNSTGITYNLDTASLTAGNSIVATTGAVTYVAGWSGTTTITASAAGCNGPASTMHVVTVTPTVSINSFSPTTSTRCQGAGSVTTTTTANNSTGITYSLDTATAAFSGNGIDSSTGVVTYAEGWSGTTTITASAAGCNGPATTMHIVTVTPTVTINAFSPTTSTRCQGAGTVITTTTANNSTGIIYSLDAASIAAGNTIIAATAAVTYAPGWSGMTTITASAAGCNGPATKSHTVTITPTSIGGTLAGYATDQSGNPYNNPIIYSKNLLACLSTDGLLVLSGYTGNIIRWEYSINAGINWNTLSNTTNSYAYSSIPQTRIYRAVIQSGNCAISYSNIVTVSVVPQDIKPTPVTTSKTTMCLGETTVFNATSGFATGQNIEGGGFNTGQFPDKTNPDKWRLDGVAVGTAWTASANNTKPNNWAGTNGHPFGTYPIFYDSSDKKFAISNGDLLNTYYGGTRDNTTLETPRFNTFGLSTATFDVQLAWNLEINDYAKIELSLDGGVNYNIMLFSKVGKTASAIFNPLQQFSFDLSDYVGQKDLRIKFTFKGTTINSAWALDEIKIPSPPAGPGIVWTDENHNIIGTTNTHSETPVSPGVYNFAVTSFLNGCIYDITPSNTVYVPVNVNLAYAGKDVAILPVDCGNNFVKLNAYDNRETADKNIANGAFDNNYQPGTQPGTGATGKWTIKSTSTCGTGTFSPNDADPRATFTGESGTYVLTWTTGGCSDDVQIIFTDCKSINFDGVNDNITFKGNYDLTNSFSIEVWVKPNSITGAQTIFSKRDANNSATGYDLKLAGSIVSFNWNSTGTIQSNYSISTSRWYHIAVTFNGTTYRLYIDGIEVSNPSGITGTKPIDNDFDCILGAMDQTGSPPNKPVKYFNGWMDELRIWNTSLTPEQLHQMMNQEIITSLTVAGNVQGAIVPIDVNGLSWTTNLLGYYQMNSISCGYLYPTKGTAIGKLRNITTVEDQTAPIPYTSKTDGNWTDTTLTTPWTYGNSVWDYPNSTGYNGTPIDWNIVMASHNINSGNKDITLLGLLSTAGKITIADPVVTNPIEKNDGQLLWITYYLKLNGNIDLVGESQLVEKRYTTTQFSESILDPTSTGFIKIDQQGKKNSFNYNYWSSPVSLIQGISNNVPYIIKNILKDGTISNSPKIISFGTTFNYADTYSDPIKITDRWIWSYNSQIIDGDDWGNYYKWNHITSNGTIKTGEGFTMKGTGGAADTTALQNYVFVGKPNSGTISLNLIKNNSYLIGNPYPSALDADEFIKDNIKETINGNIGRNTENRFNGVLYFWDHFGLSNNHLLAEYEGAYATYTLMGGAPGVGSSPLTAGGTGTKIPERYIAVGQGFFVNASLDSAVGTTAEIVQGGTLNFKNSQRKFERESSGNSLFMKAAENTKLKEDAKDTRLKIRLGFDSTVGTHRQLLVGVDKNTTNQFDIGYDAPMFGSSSNDIYWELADSKFVIQAVANFNDDQIIPFGLIVANKGTATIKLDKLENIPQSLQIYLYDNLTTTYYDIKNNAFTIPLDVGEYKSRFSLRFSEKTLNVDEFNLSEGISVYYTNNNKILNIENNFIEETVDKIFLFNMLGQSIANWDVKERKQNNIQIPIKNMPSGVYIVKLKTSNGDFSKKIIIP</sequence>
<dbReference type="InterPro" id="IPR003599">
    <property type="entry name" value="Ig_sub"/>
</dbReference>
<keyword evidence="2" id="KW-1015">Disulfide bond</keyword>
<dbReference type="InterPro" id="IPR006558">
    <property type="entry name" value="LamG-like"/>
</dbReference>
<accession>A0A1H3CJ52</accession>
<evidence type="ECO:0000313" key="6">
    <source>
        <dbReference type="Proteomes" id="UP000198569"/>
    </source>
</evidence>
<dbReference type="InterPro" id="IPR007110">
    <property type="entry name" value="Ig-like_dom"/>
</dbReference>
<keyword evidence="1 3" id="KW-0732">Signal</keyword>
<dbReference type="InterPro" id="IPR013783">
    <property type="entry name" value="Ig-like_fold"/>
</dbReference>
<dbReference type="PROSITE" id="PS50835">
    <property type="entry name" value="IG_LIKE"/>
    <property type="match status" value="1"/>
</dbReference>